<evidence type="ECO:0000313" key="2">
    <source>
        <dbReference type="EMBL" id="GIY89342.1"/>
    </source>
</evidence>
<reference evidence="2 3" key="1">
    <citation type="submission" date="2021-06" db="EMBL/GenBank/DDBJ databases">
        <title>Caerostris extrusa draft genome.</title>
        <authorList>
            <person name="Kono N."/>
            <person name="Arakawa K."/>
        </authorList>
    </citation>
    <scope>NUCLEOTIDE SEQUENCE [LARGE SCALE GENOMIC DNA]</scope>
</reference>
<keyword evidence="3" id="KW-1185">Reference proteome</keyword>
<evidence type="ECO:0000313" key="3">
    <source>
        <dbReference type="Proteomes" id="UP001054945"/>
    </source>
</evidence>
<accession>A0AAV4X472</accession>
<proteinExistence type="predicted"/>
<keyword evidence="1" id="KW-1133">Transmembrane helix</keyword>
<feature type="transmembrane region" description="Helical" evidence="1">
    <location>
        <begin position="84"/>
        <end position="106"/>
    </location>
</feature>
<sequence>MTHKRISWNGVLWQADSGPDFQGMRLITQSPEIIVRGVEELKLQSSFIDRGGVRRYISMGRYSKIGSQGNEQERSCYSEMRKSLWCSLVVTSVFVLLFLFPSCLFIC</sequence>
<keyword evidence="1" id="KW-0812">Transmembrane</keyword>
<gene>
    <name evidence="2" type="ORF">CEXT_235381</name>
</gene>
<keyword evidence="1" id="KW-0472">Membrane</keyword>
<dbReference type="AlphaFoldDB" id="A0AAV4X472"/>
<comment type="caution">
    <text evidence="2">The sequence shown here is derived from an EMBL/GenBank/DDBJ whole genome shotgun (WGS) entry which is preliminary data.</text>
</comment>
<dbReference type="EMBL" id="BPLR01017190">
    <property type="protein sequence ID" value="GIY89342.1"/>
    <property type="molecule type" value="Genomic_DNA"/>
</dbReference>
<dbReference type="Proteomes" id="UP001054945">
    <property type="component" value="Unassembled WGS sequence"/>
</dbReference>
<name>A0AAV4X472_CAEEX</name>
<organism evidence="2 3">
    <name type="scientific">Caerostris extrusa</name>
    <name type="common">Bark spider</name>
    <name type="synonym">Caerostris bankana</name>
    <dbReference type="NCBI Taxonomy" id="172846"/>
    <lineage>
        <taxon>Eukaryota</taxon>
        <taxon>Metazoa</taxon>
        <taxon>Ecdysozoa</taxon>
        <taxon>Arthropoda</taxon>
        <taxon>Chelicerata</taxon>
        <taxon>Arachnida</taxon>
        <taxon>Araneae</taxon>
        <taxon>Araneomorphae</taxon>
        <taxon>Entelegynae</taxon>
        <taxon>Araneoidea</taxon>
        <taxon>Araneidae</taxon>
        <taxon>Caerostris</taxon>
    </lineage>
</organism>
<evidence type="ECO:0000256" key="1">
    <source>
        <dbReference type="SAM" id="Phobius"/>
    </source>
</evidence>
<protein>
    <submittedName>
        <fullName evidence="2">Uncharacterized protein</fullName>
    </submittedName>
</protein>